<evidence type="ECO:0000313" key="17">
    <source>
        <dbReference type="EMBL" id="KAF9672235.1"/>
    </source>
</evidence>
<comment type="subcellular location">
    <subcellularLocation>
        <location evidence="1">Membrane</location>
        <topology evidence="1">Single-pass type I membrane protein</topology>
    </subcellularLocation>
</comment>
<feature type="domain" description="EGF-like" evidence="15">
    <location>
        <begin position="529"/>
        <end position="567"/>
    </location>
</feature>
<keyword evidence="9" id="KW-1015">Disulfide bond</keyword>
<dbReference type="GO" id="GO:0048544">
    <property type="term" value="P:recognition of pollen"/>
    <property type="evidence" value="ECO:0007669"/>
    <property type="project" value="InterPro"/>
</dbReference>
<dbReference type="Pfam" id="PF00954">
    <property type="entry name" value="S_locus_glycop"/>
    <property type="match status" value="3"/>
</dbReference>
<feature type="domain" description="Apple" evidence="16">
    <location>
        <begin position="167"/>
        <end position="247"/>
    </location>
</feature>
<dbReference type="EMBL" id="JADGMS010000011">
    <property type="protein sequence ID" value="KAF9672235.1"/>
    <property type="molecule type" value="Genomic_DNA"/>
</dbReference>
<evidence type="ECO:0000256" key="4">
    <source>
        <dbReference type="ARBA" id="ARBA00022729"/>
    </source>
</evidence>
<proteinExistence type="predicted"/>
<evidence type="ECO:0000256" key="8">
    <source>
        <dbReference type="ARBA" id="ARBA00023136"/>
    </source>
</evidence>
<dbReference type="PANTHER" id="PTHR32444">
    <property type="entry name" value="BULB-TYPE LECTIN DOMAIN-CONTAINING PROTEIN"/>
    <property type="match status" value="1"/>
</dbReference>
<dbReference type="Proteomes" id="UP000657918">
    <property type="component" value="Chromosome 11"/>
</dbReference>
<dbReference type="EC" id="2.7.11.1" evidence="2"/>
<comment type="caution">
    <text evidence="13">Lacks conserved residue(s) required for the propagation of feature annotation.</text>
</comment>
<keyword evidence="6" id="KW-0067">ATP-binding</keyword>
<dbReference type="PANTHER" id="PTHR32444:SF89">
    <property type="entry name" value="S GLYCOPROTEIN"/>
    <property type="match status" value="1"/>
</dbReference>
<dbReference type="PROSITE" id="PS50948">
    <property type="entry name" value="PAN"/>
    <property type="match status" value="3"/>
</dbReference>
<evidence type="ECO:0000256" key="10">
    <source>
        <dbReference type="ARBA" id="ARBA00023180"/>
    </source>
</evidence>
<protein>
    <recommendedName>
        <fullName evidence="2">non-specific serine/threonine protein kinase</fullName>
        <ecNumber evidence="2">2.7.11.1</ecNumber>
    </recommendedName>
</protein>
<dbReference type="InterPro" id="IPR003609">
    <property type="entry name" value="Pan_app"/>
</dbReference>
<dbReference type="InterPro" id="IPR022126">
    <property type="entry name" value="S-locus_recpt_kinase"/>
</dbReference>
<comment type="catalytic activity">
    <reaction evidence="12">
        <text>L-seryl-[protein] + ATP = O-phospho-L-seryl-[protein] + ADP + H(+)</text>
        <dbReference type="Rhea" id="RHEA:17989"/>
        <dbReference type="Rhea" id="RHEA-COMP:9863"/>
        <dbReference type="Rhea" id="RHEA-COMP:11604"/>
        <dbReference type="ChEBI" id="CHEBI:15378"/>
        <dbReference type="ChEBI" id="CHEBI:29999"/>
        <dbReference type="ChEBI" id="CHEBI:30616"/>
        <dbReference type="ChEBI" id="CHEBI:83421"/>
        <dbReference type="ChEBI" id="CHEBI:456216"/>
        <dbReference type="EC" id="2.7.11.1"/>
    </reaction>
</comment>
<feature type="domain" description="EGF-like" evidence="15">
    <location>
        <begin position="112"/>
        <end position="148"/>
    </location>
</feature>
<evidence type="ECO:0000256" key="2">
    <source>
        <dbReference type="ARBA" id="ARBA00012513"/>
    </source>
</evidence>
<keyword evidence="4" id="KW-0732">Signal</keyword>
<evidence type="ECO:0000313" key="18">
    <source>
        <dbReference type="Proteomes" id="UP000657918"/>
    </source>
</evidence>
<dbReference type="InterPro" id="IPR036426">
    <property type="entry name" value="Bulb-type_lectin_dom_sf"/>
</dbReference>
<keyword evidence="7 14" id="KW-1133">Transmembrane helix</keyword>
<dbReference type="Pfam" id="PF08276">
    <property type="entry name" value="PAN_2"/>
    <property type="match status" value="3"/>
</dbReference>
<dbReference type="PROSITE" id="PS50026">
    <property type="entry name" value="EGF_3"/>
    <property type="match status" value="2"/>
</dbReference>
<keyword evidence="5" id="KW-0547">Nucleotide-binding</keyword>
<evidence type="ECO:0000256" key="7">
    <source>
        <dbReference type="ARBA" id="ARBA00022989"/>
    </source>
</evidence>
<evidence type="ECO:0000256" key="12">
    <source>
        <dbReference type="ARBA" id="ARBA00048679"/>
    </source>
</evidence>
<dbReference type="InterPro" id="IPR001480">
    <property type="entry name" value="Bulb-type_lectin_dom"/>
</dbReference>
<accession>A0A835JSK3</accession>
<dbReference type="InterPro" id="IPR021820">
    <property type="entry name" value="S-locus_recpt_kinase_C"/>
</dbReference>
<dbReference type="GO" id="GO:0016020">
    <property type="term" value="C:membrane"/>
    <property type="evidence" value="ECO:0007669"/>
    <property type="project" value="UniProtKB-SubCell"/>
</dbReference>
<dbReference type="Gene3D" id="1.10.510.10">
    <property type="entry name" value="Transferase(Phosphotransferase) domain 1"/>
    <property type="match status" value="1"/>
</dbReference>
<evidence type="ECO:0000256" key="5">
    <source>
        <dbReference type="ARBA" id="ARBA00022741"/>
    </source>
</evidence>
<dbReference type="GO" id="GO:0004674">
    <property type="term" value="F:protein serine/threonine kinase activity"/>
    <property type="evidence" value="ECO:0007669"/>
    <property type="project" value="UniProtKB-EC"/>
</dbReference>
<feature type="domain" description="Apple" evidence="16">
    <location>
        <begin position="1230"/>
        <end position="1312"/>
    </location>
</feature>
<dbReference type="InterPro" id="IPR000858">
    <property type="entry name" value="S_locus_glycoprot_dom"/>
</dbReference>
<comment type="catalytic activity">
    <reaction evidence="11">
        <text>L-threonyl-[protein] + ATP = O-phospho-L-threonyl-[protein] + ADP + H(+)</text>
        <dbReference type="Rhea" id="RHEA:46608"/>
        <dbReference type="Rhea" id="RHEA-COMP:11060"/>
        <dbReference type="Rhea" id="RHEA-COMP:11605"/>
        <dbReference type="ChEBI" id="CHEBI:15378"/>
        <dbReference type="ChEBI" id="CHEBI:30013"/>
        <dbReference type="ChEBI" id="CHEBI:30616"/>
        <dbReference type="ChEBI" id="CHEBI:61977"/>
        <dbReference type="ChEBI" id="CHEBI:456216"/>
        <dbReference type="EC" id="2.7.11.1"/>
    </reaction>
</comment>
<feature type="transmembrane region" description="Helical" evidence="14">
    <location>
        <begin position="770"/>
        <end position="791"/>
    </location>
</feature>
<dbReference type="OrthoDB" id="1933550at2759"/>
<evidence type="ECO:0000256" key="13">
    <source>
        <dbReference type="PROSITE-ProRule" id="PRU00076"/>
    </source>
</evidence>
<feature type="transmembrane region" description="Helical" evidence="14">
    <location>
        <begin position="260"/>
        <end position="281"/>
    </location>
</feature>
<evidence type="ECO:0000256" key="6">
    <source>
        <dbReference type="ARBA" id="ARBA00022840"/>
    </source>
</evidence>
<organism evidence="17 18">
    <name type="scientific">Salix dunnii</name>
    <dbReference type="NCBI Taxonomy" id="1413687"/>
    <lineage>
        <taxon>Eukaryota</taxon>
        <taxon>Viridiplantae</taxon>
        <taxon>Streptophyta</taxon>
        <taxon>Embryophyta</taxon>
        <taxon>Tracheophyta</taxon>
        <taxon>Spermatophyta</taxon>
        <taxon>Magnoliopsida</taxon>
        <taxon>eudicotyledons</taxon>
        <taxon>Gunneridae</taxon>
        <taxon>Pentapetalae</taxon>
        <taxon>rosids</taxon>
        <taxon>fabids</taxon>
        <taxon>Malpighiales</taxon>
        <taxon>Salicaceae</taxon>
        <taxon>Saliceae</taxon>
        <taxon>Salix</taxon>
    </lineage>
</organism>
<evidence type="ECO:0000256" key="14">
    <source>
        <dbReference type="SAM" id="Phobius"/>
    </source>
</evidence>
<evidence type="ECO:0000256" key="3">
    <source>
        <dbReference type="ARBA" id="ARBA00022692"/>
    </source>
</evidence>
<evidence type="ECO:0000256" key="11">
    <source>
        <dbReference type="ARBA" id="ARBA00047899"/>
    </source>
</evidence>
<reference evidence="17 18" key="1">
    <citation type="submission" date="2020-10" db="EMBL/GenBank/DDBJ databases">
        <title>Plant Genome Project.</title>
        <authorList>
            <person name="Zhang R.-G."/>
        </authorList>
    </citation>
    <scope>NUCLEOTIDE SEQUENCE [LARGE SCALE GENOMIC DNA]</scope>
    <source>
        <strain evidence="17">FAFU-HL-1</strain>
        <tissue evidence="17">Leaf</tissue>
    </source>
</reference>
<dbReference type="Pfam" id="PF01453">
    <property type="entry name" value="B_lectin"/>
    <property type="match status" value="1"/>
</dbReference>
<keyword evidence="10" id="KW-0325">Glycoprotein</keyword>
<dbReference type="InterPro" id="IPR000742">
    <property type="entry name" value="EGF"/>
</dbReference>
<keyword evidence="3 14" id="KW-0812">Transmembrane</keyword>
<feature type="transmembrane region" description="Helical" evidence="14">
    <location>
        <begin position="690"/>
        <end position="713"/>
    </location>
</feature>
<dbReference type="Gene3D" id="3.30.200.20">
    <property type="entry name" value="Phosphorylase Kinase, domain 1"/>
    <property type="match status" value="2"/>
</dbReference>
<dbReference type="CDD" id="cd01098">
    <property type="entry name" value="PAN_AP_plant"/>
    <property type="match status" value="3"/>
</dbReference>
<evidence type="ECO:0000256" key="9">
    <source>
        <dbReference type="ARBA" id="ARBA00023157"/>
    </source>
</evidence>
<dbReference type="Pfam" id="PF12398">
    <property type="entry name" value="DUF3660"/>
    <property type="match status" value="2"/>
</dbReference>
<name>A0A835JSK3_9ROSI</name>
<keyword evidence="18" id="KW-1185">Reference proteome</keyword>
<dbReference type="SUPFAM" id="SSF51110">
    <property type="entry name" value="alpha-D-mannose-specific plant lectins"/>
    <property type="match status" value="1"/>
</dbReference>
<evidence type="ECO:0000256" key="1">
    <source>
        <dbReference type="ARBA" id="ARBA00004479"/>
    </source>
</evidence>
<keyword evidence="8 14" id="KW-0472">Membrane</keyword>
<evidence type="ECO:0000259" key="16">
    <source>
        <dbReference type="PROSITE" id="PS50948"/>
    </source>
</evidence>
<dbReference type="Pfam" id="PF11883">
    <property type="entry name" value="DUF3403"/>
    <property type="match status" value="2"/>
</dbReference>
<dbReference type="SMART" id="SM00473">
    <property type="entry name" value="PAN_AP"/>
    <property type="match status" value="3"/>
</dbReference>
<dbReference type="GO" id="GO:0005524">
    <property type="term" value="F:ATP binding"/>
    <property type="evidence" value="ECO:0007669"/>
    <property type="project" value="UniProtKB-KW"/>
</dbReference>
<gene>
    <name evidence="17" type="ORF">SADUNF_Sadunf11G0019800</name>
</gene>
<sequence length="1434" mass="160534">MSSWKSSDDPGTGDFSFKLEYHGFPEAFLSKDKKIQYRSGPWNGQRFSGVPEMEPVDHISFSFITNQDEVYYSFHISNKSLYSRLSVTSSGFLQRFAWVPETHQWSKFWYAPKDQCDDYRECGPYGICDSNASPVCKCMRGFQPKNSQAWSLRDGSGGCARRTELNCLKDKFLHMKNMKLPESSTTYVDRNMSLKDCELMCSRNCSCTAYANSNISNGGSGCVFWTGVLFDMRQYPEGGQDLYVRLAASDIGDGGSADTIIIGIAVGISILILALSGFSIWKRKRLLSVCNGDKQQKGPQDRSQDFLLNGVVISKKDFTGERSTDELELPLFDFSTIATATNNFADENKLGEGGFGCVHKVWRQWKDGKGLEVLDLSVGNSYSPCEVLRCIQVGLLCVQERAEDRPTMSSAVLMLSSETATMPHPKTPGYCLGRSPFETDSSSSKQDESFSVNNVTVTVLDARSTPWPWRSEIGLYKSTFVNDQDEIYWVYTVPDDSYQLRIIADHSGHVKALTWRESDGQWKDYWKTPQFRCDYYGHCGAYSTCEVANPSEFVCACLPGFEPKYPEQWSVRDGSGGCVRKRLQTSSVCDHGEGFVKIENYCLPDTSNAAWVDKIKSRAACEMECNRNCSCSAYSIIGIPGKGDACLTWYRELVDIRYDRGESYDLYVRVDAYELAKNTRKSNVSHEKPMLAILVPSIASFWLLISLSAYLWLKKRAKKVHGSWLETAAPETSVWLLATVCSWTMVRRWVLLKSDDDGVGCGDGGSADTIIIGIAVGISILILAMSGFSIWKRKRLLSVCPQDRSQDFLLNGVVISKNDFTGERSTDELELPLFDFSTIATATNNFADENKLGEGGFGCVHKVWRQWKDGKGLEVLDLSVGNSYSPCEVLRCIQVGLLCVQERVEDRPTMSSAMLMLSSETATMPHPKTPGYCLGRNPFETDSSSSKQDESFSVNNVTVTVLDASSLLGLADWTHMLACQADWTLKYTSCSGMMMTSSSSLDELGRMDGAVEEDDTCEAQLLDSGNLIMATKGSRSIIWQSFDHPTNSLLHGMKLGLDRKLGIVDRFLTSWRSADDPGIGDFSLKINPNGSPQIIFYDGTKPISRSPPWPWRTQMGLYRSTFVNDPDEIYWVYTVPDDSYLLKIIVDHSGLVKVSTWRESDSLWRDYWKAPQFQCDYYGHCGAYSTCELANHNIFGCACLPGFEPKYPLQWSTRDGSGGCVRKRHTSSVCQHGEGFVKVENVILPESSAAAWVDTSKSRADCEVECQRNCSCSAYAIIGIPGKDYGCLTWYEELVDIRYDRSDSYDLHVRVDAYELGTLFLLSKNFIGLSLQVWELWRQDKALGKVDPSMNELYSPREALKFIRIGLLCVQEDAMDRPSMFAIVFMLSSETEIPCLKQPAFLFRKPDKSPAIAIDVEDGLCSVDEVTITEIACH</sequence>
<feature type="domain" description="Apple" evidence="16">
    <location>
        <begin position="589"/>
        <end position="671"/>
    </location>
</feature>
<keyword evidence="13" id="KW-0245">EGF-like domain</keyword>
<evidence type="ECO:0000259" key="15">
    <source>
        <dbReference type="PROSITE" id="PS50026"/>
    </source>
</evidence>
<comment type="caution">
    <text evidence="17">The sequence shown here is derived from an EMBL/GenBank/DDBJ whole genome shotgun (WGS) entry which is preliminary data.</text>
</comment>